<dbReference type="PANTHER" id="PTHR47505:SF1">
    <property type="entry name" value="DNA UTILIZATION PROTEIN YHGH"/>
    <property type="match status" value="1"/>
</dbReference>
<keyword evidence="4" id="KW-0328">Glycosyltransferase</keyword>
<evidence type="ECO:0000256" key="1">
    <source>
        <dbReference type="ARBA" id="ARBA00008007"/>
    </source>
</evidence>
<name>A0A0P7YU29_9CYAN</name>
<evidence type="ECO:0000256" key="2">
    <source>
        <dbReference type="SAM" id="MobiDB-lite"/>
    </source>
</evidence>
<feature type="region of interest" description="Disordered" evidence="2">
    <location>
        <begin position="44"/>
        <end position="85"/>
    </location>
</feature>
<organism evidence="4 5">
    <name type="scientific">Phormidesmis priestleyi Ana</name>
    <dbReference type="NCBI Taxonomy" id="1666911"/>
    <lineage>
        <taxon>Bacteria</taxon>
        <taxon>Bacillati</taxon>
        <taxon>Cyanobacteriota</taxon>
        <taxon>Cyanophyceae</taxon>
        <taxon>Leptolyngbyales</taxon>
        <taxon>Leptolyngbyaceae</taxon>
        <taxon>Phormidesmis</taxon>
    </lineage>
</organism>
<proteinExistence type="inferred from homology"/>
<dbReference type="InterPro" id="IPR000836">
    <property type="entry name" value="PRTase_dom"/>
</dbReference>
<keyword evidence="4" id="KW-0808">Transferase</keyword>
<evidence type="ECO:0000313" key="5">
    <source>
        <dbReference type="Proteomes" id="UP000050465"/>
    </source>
</evidence>
<dbReference type="Gene3D" id="3.40.50.2020">
    <property type="match status" value="1"/>
</dbReference>
<dbReference type="AlphaFoldDB" id="A0A0P7YU29"/>
<dbReference type="EMBL" id="LJZR01000023">
    <property type="protein sequence ID" value="KPQ34096.1"/>
    <property type="molecule type" value="Genomic_DNA"/>
</dbReference>
<dbReference type="Proteomes" id="UP000050465">
    <property type="component" value="Unassembled WGS sequence"/>
</dbReference>
<dbReference type="PATRIC" id="fig|1666911.3.peg.877"/>
<reference evidence="4 5" key="1">
    <citation type="submission" date="2015-09" db="EMBL/GenBank/DDBJ databases">
        <title>Identification and resolution of microdiversity through metagenomic sequencing of parallel consortia.</title>
        <authorList>
            <person name="Nelson W.C."/>
            <person name="Romine M.F."/>
            <person name="Lindemann S.R."/>
        </authorList>
    </citation>
    <scope>NUCLEOTIDE SEQUENCE [LARGE SCALE GENOMIC DNA]</scope>
    <source>
        <strain evidence="4">Ana</strain>
    </source>
</reference>
<dbReference type="Pfam" id="PF00156">
    <property type="entry name" value="Pribosyltran"/>
    <property type="match status" value="1"/>
</dbReference>
<dbReference type="GO" id="GO:0016757">
    <property type="term" value="F:glycosyltransferase activity"/>
    <property type="evidence" value="ECO:0007669"/>
    <property type="project" value="UniProtKB-KW"/>
</dbReference>
<comment type="caution">
    <text evidence="4">The sequence shown here is derived from an EMBL/GenBank/DDBJ whole genome shotgun (WGS) entry which is preliminary data.</text>
</comment>
<comment type="similarity">
    <text evidence="1">Belongs to the ComF/GntX family.</text>
</comment>
<protein>
    <submittedName>
        <fullName evidence="4">Putative amidophosphoribosyltransferase</fullName>
    </submittedName>
</protein>
<evidence type="ECO:0000313" key="4">
    <source>
        <dbReference type="EMBL" id="KPQ34096.1"/>
    </source>
</evidence>
<gene>
    <name evidence="4" type="ORF">HLUCCA11_16025</name>
</gene>
<feature type="compositionally biased region" description="Polar residues" evidence="2">
    <location>
        <begin position="49"/>
        <end position="58"/>
    </location>
</feature>
<dbReference type="CDD" id="cd06223">
    <property type="entry name" value="PRTases_typeI"/>
    <property type="match status" value="1"/>
</dbReference>
<dbReference type="STRING" id="1666911.HLUCCA11_16025"/>
<dbReference type="InterPro" id="IPR029057">
    <property type="entry name" value="PRTase-like"/>
</dbReference>
<dbReference type="PANTHER" id="PTHR47505">
    <property type="entry name" value="DNA UTILIZATION PROTEIN YHGH"/>
    <property type="match status" value="1"/>
</dbReference>
<feature type="region of interest" description="Disordered" evidence="2">
    <location>
        <begin position="129"/>
        <end position="149"/>
    </location>
</feature>
<evidence type="ECO:0000259" key="3">
    <source>
        <dbReference type="Pfam" id="PF00156"/>
    </source>
</evidence>
<feature type="compositionally biased region" description="Low complexity" evidence="2">
    <location>
        <begin position="69"/>
        <end position="84"/>
    </location>
</feature>
<sequence length="283" mass="31090">MKLIGRAEIRNALGLFLSRSCPVCDRPTHQTFCVDCQRQIYPPNKLNKPDQQTTYQSQTRRHLSAAVAPHSTTHPTTHQTNNSNDLPVIAFGHYSGSLKRAILAMKYGDRPDVAIPLGTALAQEWLSQQAKQPGKQPVTQPVKQPTSQRLTLQNHSNIYAVPIPLHADRQKSRGFNQAELIARAFCRWSQQPMLAHGLIRVAATQPQHQLGLSARQENLSEVFQVGNSLSRLAKPTNKKVKDISVLLIDDIYTTGATARSAAEALTQSGISVVGIAVVAQAML</sequence>
<accession>A0A0P7YU29</accession>
<feature type="domain" description="Phosphoribosyltransferase" evidence="3">
    <location>
        <begin position="215"/>
        <end position="280"/>
    </location>
</feature>
<dbReference type="SUPFAM" id="SSF53271">
    <property type="entry name" value="PRTase-like"/>
    <property type="match status" value="1"/>
</dbReference>
<dbReference type="InterPro" id="IPR051910">
    <property type="entry name" value="ComF/GntX_DNA_util-trans"/>
</dbReference>